<keyword evidence="4" id="KW-0274">FAD</keyword>
<evidence type="ECO:0000256" key="3">
    <source>
        <dbReference type="ARBA" id="ARBA00022630"/>
    </source>
</evidence>
<evidence type="ECO:0000313" key="9">
    <source>
        <dbReference type="EMBL" id="GAA4326671.1"/>
    </source>
</evidence>
<dbReference type="Gene3D" id="1.10.540.10">
    <property type="entry name" value="Acyl-CoA dehydrogenase/oxidase, N-terminal domain"/>
    <property type="match status" value="1"/>
</dbReference>
<dbReference type="InterPro" id="IPR037069">
    <property type="entry name" value="AcylCoA_DH/ox_N_sf"/>
</dbReference>
<dbReference type="Pfam" id="PF00441">
    <property type="entry name" value="Acyl-CoA_dh_1"/>
    <property type="match status" value="1"/>
</dbReference>
<sequence>MNFEHTEDRRMLADTLNRFIAERYGIGTRNEIAYGPEGHSPALYARFAELGAIGALFPEEEGGLGGKGFDIGVVFECLGRGLVAEPLLGALAVGQALVRAGSARQKARLEDIMAGQCVAALAHDEPGSHYELASVAAAASRNGDGWTIDGAKGVVGFGEQADLLLVSARSSGTAGEAAGISLFLVPGDAAGIARRGYNRFEGGRAAELRFTGVNVGADALLGTEGAGADILERIAGYAVLALCAEAVGAMDVARDYTLEYLRTRKQFGVPIGSFQALQHRMADMLLEIEQARSAVINAAAAIDGEDRVARERALSAAKYTTGRAGTLVAQESIQLHGGIGMTWELPLAHYAKRLVMIDHQFGDEDHHLARFIALGRQDEAGAEGRLAPGSQAR</sequence>
<evidence type="ECO:0000256" key="5">
    <source>
        <dbReference type="ARBA" id="ARBA00023002"/>
    </source>
</evidence>
<protein>
    <submittedName>
        <fullName evidence="9">Acyl-CoA dehydrogenase family protein</fullName>
    </submittedName>
</protein>
<comment type="cofactor">
    <cofactor evidence="1">
        <name>FAD</name>
        <dbReference type="ChEBI" id="CHEBI:57692"/>
    </cofactor>
</comment>
<comment type="caution">
    <text evidence="9">The sequence shown here is derived from an EMBL/GenBank/DDBJ whole genome shotgun (WGS) entry which is preliminary data.</text>
</comment>
<keyword evidence="10" id="KW-1185">Reference proteome</keyword>
<feature type="domain" description="Acyl-CoA dehydrogenase/oxidase C-terminal" evidence="6">
    <location>
        <begin position="239"/>
        <end position="353"/>
    </location>
</feature>
<dbReference type="SUPFAM" id="SSF56645">
    <property type="entry name" value="Acyl-CoA dehydrogenase NM domain-like"/>
    <property type="match status" value="1"/>
</dbReference>
<dbReference type="CDD" id="cd00567">
    <property type="entry name" value="ACAD"/>
    <property type="match status" value="1"/>
</dbReference>
<evidence type="ECO:0000259" key="8">
    <source>
        <dbReference type="Pfam" id="PF02771"/>
    </source>
</evidence>
<feature type="domain" description="Acyl-CoA dehydrogenase/oxidase N-terminal" evidence="8">
    <location>
        <begin position="6"/>
        <end position="109"/>
    </location>
</feature>
<keyword evidence="5" id="KW-0560">Oxidoreductase</keyword>
<dbReference type="Gene3D" id="2.40.110.10">
    <property type="entry name" value="Butyryl-CoA Dehydrogenase, subunit A, domain 2"/>
    <property type="match status" value="1"/>
</dbReference>
<evidence type="ECO:0000313" key="10">
    <source>
        <dbReference type="Proteomes" id="UP001501671"/>
    </source>
</evidence>
<comment type="similarity">
    <text evidence="2">Belongs to the acyl-CoA dehydrogenase family.</text>
</comment>
<evidence type="ECO:0000256" key="2">
    <source>
        <dbReference type="ARBA" id="ARBA00009347"/>
    </source>
</evidence>
<dbReference type="Proteomes" id="UP001501671">
    <property type="component" value="Unassembled WGS sequence"/>
</dbReference>
<dbReference type="InterPro" id="IPR046373">
    <property type="entry name" value="Acyl-CoA_Oxase/DH_mid-dom_sf"/>
</dbReference>
<organism evidence="9 10">
    <name type="scientific">Pigmentiphaga soli</name>
    <dbReference type="NCBI Taxonomy" id="1007095"/>
    <lineage>
        <taxon>Bacteria</taxon>
        <taxon>Pseudomonadati</taxon>
        <taxon>Pseudomonadota</taxon>
        <taxon>Betaproteobacteria</taxon>
        <taxon>Burkholderiales</taxon>
        <taxon>Alcaligenaceae</taxon>
        <taxon>Pigmentiphaga</taxon>
    </lineage>
</organism>
<accession>A0ABP8GLN9</accession>
<dbReference type="InterPro" id="IPR013786">
    <property type="entry name" value="AcylCoA_DH/ox_N"/>
</dbReference>
<evidence type="ECO:0000259" key="7">
    <source>
        <dbReference type="Pfam" id="PF02770"/>
    </source>
</evidence>
<dbReference type="InterPro" id="IPR006091">
    <property type="entry name" value="Acyl-CoA_Oxase/DH_mid-dom"/>
</dbReference>
<dbReference type="SUPFAM" id="SSF47203">
    <property type="entry name" value="Acyl-CoA dehydrogenase C-terminal domain-like"/>
    <property type="match status" value="1"/>
</dbReference>
<keyword evidence="3" id="KW-0285">Flavoprotein</keyword>
<dbReference type="InterPro" id="IPR009075">
    <property type="entry name" value="AcylCo_DH/oxidase_C"/>
</dbReference>
<dbReference type="Pfam" id="PF02771">
    <property type="entry name" value="Acyl-CoA_dh_N"/>
    <property type="match status" value="1"/>
</dbReference>
<reference evidence="10" key="1">
    <citation type="journal article" date="2019" name="Int. J. Syst. Evol. Microbiol.">
        <title>The Global Catalogue of Microorganisms (GCM) 10K type strain sequencing project: providing services to taxonomists for standard genome sequencing and annotation.</title>
        <authorList>
            <consortium name="The Broad Institute Genomics Platform"/>
            <consortium name="The Broad Institute Genome Sequencing Center for Infectious Disease"/>
            <person name="Wu L."/>
            <person name="Ma J."/>
        </authorList>
    </citation>
    <scope>NUCLEOTIDE SEQUENCE [LARGE SCALE GENOMIC DNA]</scope>
    <source>
        <strain evidence="10">JCM 17666</strain>
    </source>
</reference>
<evidence type="ECO:0000256" key="4">
    <source>
        <dbReference type="ARBA" id="ARBA00022827"/>
    </source>
</evidence>
<gene>
    <name evidence="9" type="ORF">GCM10023144_10430</name>
</gene>
<dbReference type="RefSeq" id="WP_345247049.1">
    <property type="nucleotide sequence ID" value="NZ_BAABFO010000004.1"/>
</dbReference>
<dbReference type="PANTHER" id="PTHR43884">
    <property type="entry name" value="ACYL-COA DEHYDROGENASE"/>
    <property type="match status" value="1"/>
</dbReference>
<dbReference type="InterPro" id="IPR036250">
    <property type="entry name" value="AcylCo_DH-like_C"/>
</dbReference>
<proteinExistence type="inferred from homology"/>
<dbReference type="EMBL" id="BAABFO010000004">
    <property type="protein sequence ID" value="GAA4326671.1"/>
    <property type="molecule type" value="Genomic_DNA"/>
</dbReference>
<dbReference type="PANTHER" id="PTHR43884:SF20">
    <property type="entry name" value="ACYL-COA DEHYDROGENASE FADE28"/>
    <property type="match status" value="1"/>
</dbReference>
<dbReference type="Pfam" id="PF02770">
    <property type="entry name" value="Acyl-CoA_dh_M"/>
    <property type="match status" value="1"/>
</dbReference>
<evidence type="ECO:0000256" key="1">
    <source>
        <dbReference type="ARBA" id="ARBA00001974"/>
    </source>
</evidence>
<dbReference type="Gene3D" id="1.20.140.10">
    <property type="entry name" value="Butyryl-CoA Dehydrogenase, subunit A, domain 3"/>
    <property type="match status" value="1"/>
</dbReference>
<name>A0ABP8GLN9_9BURK</name>
<feature type="domain" description="Acyl-CoA oxidase/dehydrogenase middle" evidence="7">
    <location>
        <begin position="122"/>
        <end position="204"/>
    </location>
</feature>
<dbReference type="InterPro" id="IPR009100">
    <property type="entry name" value="AcylCoA_DH/oxidase_NM_dom_sf"/>
</dbReference>
<evidence type="ECO:0000259" key="6">
    <source>
        <dbReference type="Pfam" id="PF00441"/>
    </source>
</evidence>